<feature type="compositionally biased region" description="Basic and acidic residues" evidence="5">
    <location>
        <begin position="22"/>
        <end position="39"/>
    </location>
</feature>
<keyword evidence="4" id="KW-0106">Calcium</keyword>
<feature type="domain" description="Peptidase S1" evidence="6">
    <location>
        <begin position="53"/>
        <end position="257"/>
    </location>
</feature>
<sequence length="603" mass="63244">MHRPLFVAIAASLASCGGEQSTLKENDRGSESDVYRDGDDWADDAGAHPQVLRIMGAGGFCTAWLSSSNTLTTSAHCLANATNFVGWTYDTSQQNSSTAQFNALKNLGSSIGGFIHPLGGVCPTNEDDCCWGADIVVLVFDPVNAVPRNVMRPLAIKAATADEPECDGADRCVMMVGTGLTGEDECHDEDATPATLDRGATQLFLESGLGNGHCPANGGMLYGEYDYDDSSSCQGDSGSPIFWGGTNEVFATNRGSGGDGSDDVVGPVLWVGGENTARDFFMLRAGDQDQDGIQAAHDNCDRTPNPGQEDWNGNQVGDACEDSDGDGLLDSEEILRGTAPGNADTDGDGLGDAAEVQTHLTNPLLPDTDGDGLTDGLEVLTHGTNPLDADSDDDGLTDGQEVLTYGTNPLDADSDDDGLTDSQEIRTHGTNPLDSDSDNDGLTDGPEVLTHGTNPLDSDSDDDGLNDGQEVLTYGTDPLDSDTDNDLLGDGFEVTHALDPLNADTDGDGVIDGRDTEWIEAAITALPDSAFKAPGHRNSIAAHLAQVERFAQRGEFDKALHHLGTLSTHVDGCGPTADNNDWLVDCTAQLEVRALLDMLAANL</sequence>
<reference evidence="7 8" key="1">
    <citation type="submission" date="2019-06" db="EMBL/GenBank/DDBJ databases">
        <authorList>
            <person name="Livingstone P."/>
            <person name="Whitworth D."/>
        </authorList>
    </citation>
    <scope>NUCLEOTIDE SEQUENCE [LARGE SCALE GENOMIC DNA]</scope>
    <source>
        <strain evidence="7 8">AM401</strain>
    </source>
</reference>
<dbReference type="PANTHER" id="PTHR37467:SF1">
    <property type="entry name" value="EXPORTED CALCIUM-BINDING GLYCOPROTEIN"/>
    <property type="match status" value="1"/>
</dbReference>
<dbReference type="GO" id="GO:0006508">
    <property type="term" value="P:proteolysis"/>
    <property type="evidence" value="ECO:0007669"/>
    <property type="project" value="UniProtKB-KW"/>
</dbReference>
<feature type="region of interest" description="Disordered" evidence="5">
    <location>
        <begin position="293"/>
        <end position="329"/>
    </location>
</feature>
<dbReference type="InterPro" id="IPR033116">
    <property type="entry name" value="TRYPSIN_SER"/>
</dbReference>
<evidence type="ECO:0000313" key="8">
    <source>
        <dbReference type="Proteomes" id="UP000315369"/>
    </source>
</evidence>
<dbReference type="InterPro" id="IPR018247">
    <property type="entry name" value="EF_Hand_1_Ca_BS"/>
</dbReference>
<gene>
    <name evidence="7" type="ORF">FJV41_00915</name>
</gene>
<name>A0A540X9X2_9BACT</name>
<evidence type="ECO:0000256" key="1">
    <source>
        <dbReference type="ARBA" id="ARBA00004613"/>
    </source>
</evidence>
<dbReference type="PROSITE" id="PS00135">
    <property type="entry name" value="TRYPSIN_SER"/>
    <property type="match status" value="1"/>
</dbReference>
<evidence type="ECO:0000259" key="6">
    <source>
        <dbReference type="Pfam" id="PF00089"/>
    </source>
</evidence>
<keyword evidence="7" id="KW-0645">Protease</keyword>
<dbReference type="PROSITE" id="PS51257">
    <property type="entry name" value="PROKAR_LIPOPROTEIN"/>
    <property type="match status" value="1"/>
</dbReference>
<feature type="region of interest" description="Disordered" evidence="5">
    <location>
        <begin position="20"/>
        <end position="40"/>
    </location>
</feature>
<dbReference type="Pfam" id="PF18884">
    <property type="entry name" value="TSP3_bac"/>
    <property type="match status" value="7"/>
</dbReference>
<evidence type="ECO:0000256" key="2">
    <source>
        <dbReference type="ARBA" id="ARBA00022525"/>
    </source>
</evidence>
<dbReference type="Proteomes" id="UP000315369">
    <property type="component" value="Unassembled WGS sequence"/>
</dbReference>
<dbReference type="PROSITE" id="PS00018">
    <property type="entry name" value="EF_HAND_1"/>
    <property type="match status" value="1"/>
</dbReference>
<dbReference type="AlphaFoldDB" id="A0A540X9X2"/>
<keyword evidence="3" id="KW-0732">Signal</keyword>
<dbReference type="InterPro" id="IPR001254">
    <property type="entry name" value="Trypsin_dom"/>
</dbReference>
<feature type="compositionally biased region" description="Acidic residues" evidence="5">
    <location>
        <begin position="319"/>
        <end position="329"/>
    </location>
</feature>
<feature type="region of interest" description="Disordered" evidence="5">
    <location>
        <begin position="361"/>
        <end position="488"/>
    </location>
</feature>
<proteinExistence type="predicted"/>
<keyword evidence="2" id="KW-0964">Secreted</keyword>
<evidence type="ECO:0000313" key="7">
    <source>
        <dbReference type="EMBL" id="TQF17938.1"/>
    </source>
</evidence>
<dbReference type="OrthoDB" id="5417469at2"/>
<dbReference type="InterPro" id="IPR053180">
    <property type="entry name" value="Ca-binding_acidic-repeat"/>
</dbReference>
<dbReference type="Gene3D" id="4.10.1080.10">
    <property type="entry name" value="TSP type-3 repeat"/>
    <property type="match status" value="1"/>
</dbReference>
<comment type="caution">
    <text evidence="7">The sequence shown here is derived from an EMBL/GenBank/DDBJ whole genome shotgun (WGS) entry which is preliminary data.</text>
</comment>
<dbReference type="InterPro" id="IPR009003">
    <property type="entry name" value="Peptidase_S1_PA"/>
</dbReference>
<keyword evidence="7" id="KW-0378">Hydrolase</keyword>
<dbReference type="GO" id="GO:0005509">
    <property type="term" value="F:calcium ion binding"/>
    <property type="evidence" value="ECO:0007669"/>
    <property type="project" value="InterPro"/>
</dbReference>
<comment type="subcellular location">
    <subcellularLocation>
        <location evidence="1">Secreted</location>
    </subcellularLocation>
</comment>
<dbReference type="Pfam" id="PF00089">
    <property type="entry name" value="Trypsin"/>
    <property type="match status" value="1"/>
</dbReference>
<dbReference type="SUPFAM" id="SSF103647">
    <property type="entry name" value="TSP type-3 repeat"/>
    <property type="match status" value="2"/>
</dbReference>
<evidence type="ECO:0000256" key="4">
    <source>
        <dbReference type="ARBA" id="ARBA00022837"/>
    </source>
</evidence>
<evidence type="ECO:0000256" key="3">
    <source>
        <dbReference type="ARBA" id="ARBA00022729"/>
    </source>
</evidence>
<accession>A0A540X9X2</accession>
<keyword evidence="8" id="KW-1185">Reference proteome</keyword>
<dbReference type="InterPro" id="IPR059100">
    <property type="entry name" value="TSP3_bac"/>
</dbReference>
<organism evidence="7 8">
    <name type="scientific">Myxococcus llanfairpwllgwyngyllgogerychwyrndrobwllllantysiliogogogochensis</name>
    <dbReference type="NCBI Taxonomy" id="2590453"/>
    <lineage>
        <taxon>Bacteria</taxon>
        <taxon>Pseudomonadati</taxon>
        <taxon>Myxococcota</taxon>
        <taxon>Myxococcia</taxon>
        <taxon>Myxococcales</taxon>
        <taxon>Cystobacterineae</taxon>
        <taxon>Myxococcaceae</taxon>
        <taxon>Myxococcus</taxon>
    </lineage>
</organism>
<dbReference type="GO" id="GO:0004252">
    <property type="term" value="F:serine-type endopeptidase activity"/>
    <property type="evidence" value="ECO:0007669"/>
    <property type="project" value="InterPro"/>
</dbReference>
<dbReference type="InterPro" id="IPR028974">
    <property type="entry name" value="TSP_type-3_rpt"/>
</dbReference>
<evidence type="ECO:0000256" key="5">
    <source>
        <dbReference type="SAM" id="MobiDB-lite"/>
    </source>
</evidence>
<dbReference type="PANTHER" id="PTHR37467">
    <property type="entry name" value="EXPORTED CALCIUM-BINDING GLYCOPROTEIN-RELATED"/>
    <property type="match status" value="1"/>
</dbReference>
<protein>
    <submittedName>
        <fullName evidence="7">Trypsin-like serine protease</fullName>
    </submittedName>
</protein>
<dbReference type="SUPFAM" id="SSF50494">
    <property type="entry name" value="Trypsin-like serine proteases"/>
    <property type="match status" value="1"/>
</dbReference>
<dbReference type="EMBL" id="VIFM01000002">
    <property type="protein sequence ID" value="TQF17938.1"/>
    <property type="molecule type" value="Genomic_DNA"/>
</dbReference>